<dbReference type="InterPro" id="IPR023631">
    <property type="entry name" value="Amidase_dom"/>
</dbReference>
<dbReference type="OrthoDB" id="9811471at2"/>
<organism evidence="2 3">
    <name type="scientific">Pseudorhizobium pelagicum</name>
    <dbReference type="NCBI Taxonomy" id="1509405"/>
    <lineage>
        <taxon>Bacteria</taxon>
        <taxon>Pseudomonadati</taxon>
        <taxon>Pseudomonadota</taxon>
        <taxon>Alphaproteobacteria</taxon>
        <taxon>Hyphomicrobiales</taxon>
        <taxon>Rhizobiaceae</taxon>
        <taxon>Rhizobium/Agrobacterium group</taxon>
        <taxon>Pseudorhizobium</taxon>
    </lineage>
</organism>
<dbReference type="PANTHER" id="PTHR11895">
    <property type="entry name" value="TRANSAMIDASE"/>
    <property type="match status" value="1"/>
</dbReference>
<dbReference type="GO" id="GO:0003824">
    <property type="term" value="F:catalytic activity"/>
    <property type="evidence" value="ECO:0007669"/>
    <property type="project" value="InterPro"/>
</dbReference>
<dbReference type="Gene3D" id="3.90.1300.10">
    <property type="entry name" value="Amidase signature (AS) domain"/>
    <property type="match status" value="1"/>
</dbReference>
<keyword evidence="3" id="KW-1185">Reference proteome</keyword>
<evidence type="ECO:0000313" key="3">
    <source>
        <dbReference type="Proteomes" id="UP000052167"/>
    </source>
</evidence>
<evidence type="ECO:0000313" key="2">
    <source>
        <dbReference type="EMBL" id="KEQ04276.1"/>
    </source>
</evidence>
<dbReference type="Proteomes" id="UP000052167">
    <property type="component" value="Unassembled WGS sequence"/>
</dbReference>
<dbReference type="RefSeq" id="WP_051777055.1">
    <property type="nucleotide sequence ID" value="NZ_CAJXID010000019.1"/>
</dbReference>
<sequence length="437" mass="45812">MTDISPLRAASGRISFRAEDRTRHAVDRVMTLPPQVLASIFTRFDAARTMDDAKALDADLTRWQQPLAGLLVSIKDLFDEAGLTTTAGSAILSGAPVAREDAEAVRRLKAAGAIAFGRTTMSEFAYSGVGLNPHFGNPQNALGPRRITGGSTSGGAVTVALGLADVALGSDTGGSVRIPAALNGLSGFKPTQASVPLDGAFPLSQSFDSIGPLARRIAQCAAVYAVLSQSQRPSSVAGDKPRIGVVRGFLTDGLDEQVARDFEAALQRLSAGGFDLVDVDLPMLEGFGNVNRILVATEAHAIHKARLDALETVGDPRVLKRIRAAEGFGAAEVSDALAQRENAIAEFAAISRDFDAFVTPTVPTVAPLIADVEADFDRLNALMLRNPSTVNFLDGCAATLPMHGEQALSTGLMLFGPGGADWRVLELAERAQAILDA</sequence>
<comment type="caution">
    <text evidence="2">The sequence shown here is derived from an EMBL/GenBank/DDBJ whole genome shotgun (WGS) entry which is preliminary data.</text>
</comment>
<dbReference type="EMBL" id="JOKJ01000026">
    <property type="protein sequence ID" value="KEQ04276.1"/>
    <property type="molecule type" value="Genomic_DNA"/>
</dbReference>
<name>A0A922NWU6_9HYPH</name>
<dbReference type="PANTHER" id="PTHR11895:SF176">
    <property type="entry name" value="AMIDASE AMID-RELATED"/>
    <property type="match status" value="1"/>
</dbReference>
<dbReference type="SUPFAM" id="SSF75304">
    <property type="entry name" value="Amidase signature (AS) enzymes"/>
    <property type="match status" value="1"/>
</dbReference>
<accession>A0A922NWU6</accession>
<reference evidence="2 3" key="1">
    <citation type="submission" date="2014-06" db="EMBL/GenBank/DDBJ databases">
        <title>Rhizobium pelagicum/R2-400B4.</title>
        <authorList>
            <person name="Kimes N.E."/>
            <person name="Lopez-Perez M."/>
        </authorList>
    </citation>
    <scope>NUCLEOTIDE SEQUENCE [LARGE SCALE GENOMIC DNA]</scope>
    <source>
        <strain evidence="2 3">R2-400B4</strain>
    </source>
</reference>
<dbReference type="InterPro" id="IPR000120">
    <property type="entry name" value="Amidase"/>
</dbReference>
<protein>
    <submittedName>
        <fullName evidence="2">Amidase</fullName>
    </submittedName>
</protein>
<proteinExistence type="predicted"/>
<evidence type="ECO:0000259" key="1">
    <source>
        <dbReference type="Pfam" id="PF01425"/>
    </source>
</evidence>
<dbReference type="Pfam" id="PF01425">
    <property type="entry name" value="Amidase"/>
    <property type="match status" value="1"/>
</dbReference>
<feature type="domain" description="Amidase" evidence="1">
    <location>
        <begin position="22"/>
        <end position="425"/>
    </location>
</feature>
<gene>
    <name evidence="2" type="ORF">GV68_13610</name>
</gene>
<dbReference type="InterPro" id="IPR036928">
    <property type="entry name" value="AS_sf"/>
</dbReference>
<dbReference type="AlphaFoldDB" id="A0A922NWU6"/>